<evidence type="ECO:0000313" key="1">
    <source>
        <dbReference type="EMBL" id="EON68427.1"/>
    </source>
</evidence>
<reference evidence="2" key="1">
    <citation type="submission" date="2012-06" db="EMBL/GenBank/DDBJ databases">
        <title>The genome sequence of Coniosporium apollinis CBS 100218.</title>
        <authorList>
            <consortium name="The Broad Institute Genome Sequencing Platform"/>
            <person name="Cuomo C."/>
            <person name="Gorbushina A."/>
            <person name="Noack S."/>
            <person name="Walker B."/>
            <person name="Young S.K."/>
            <person name="Zeng Q."/>
            <person name="Gargeya S."/>
            <person name="Fitzgerald M."/>
            <person name="Haas B."/>
            <person name="Abouelleil A."/>
            <person name="Alvarado L."/>
            <person name="Arachchi H.M."/>
            <person name="Berlin A.M."/>
            <person name="Chapman S.B."/>
            <person name="Goldberg J."/>
            <person name="Griggs A."/>
            <person name="Gujja S."/>
            <person name="Hansen M."/>
            <person name="Howarth C."/>
            <person name="Imamovic A."/>
            <person name="Larimer J."/>
            <person name="McCowan C."/>
            <person name="Montmayeur A."/>
            <person name="Murphy C."/>
            <person name="Neiman D."/>
            <person name="Pearson M."/>
            <person name="Priest M."/>
            <person name="Roberts A."/>
            <person name="Saif S."/>
            <person name="Shea T."/>
            <person name="Sisk P."/>
            <person name="Sykes S."/>
            <person name="Wortman J."/>
            <person name="Nusbaum C."/>
            <person name="Birren B."/>
        </authorList>
    </citation>
    <scope>NUCLEOTIDE SEQUENCE [LARGE SCALE GENOMIC DNA]</scope>
    <source>
        <strain evidence="2">CBS 100218</strain>
    </source>
</reference>
<dbReference type="HOGENOM" id="CLU_1626947_0_0_1"/>
<dbReference type="RefSeq" id="XP_007783744.1">
    <property type="nucleotide sequence ID" value="XM_007785554.1"/>
</dbReference>
<dbReference type="AlphaFoldDB" id="R7Z2N4"/>
<organism evidence="1 2">
    <name type="scientific">Coniosporium apollinis (strain CBS 100218)</name>
    <name type="common">Rock-inhabiting black yeast</name>
    <dbReference type="NCBI Taxonomy" id="1168221"/>
    <lineage>
        <taxon>Eukaryota</taxon>
        <taxon>Fungi</taxon>
        <taxon>Dikarya</taxon>
        <taxon>Ascomycota</taxon>
        <taxon>Pezizomycotina</taxon>
        <taxon>Dothideomycetes</taxon>
        <taxon>Dothideomycetes incertae sedis</taxon>
        <taxon>Coniosporium</taxon>
    </lineage>
</organism>
<dbReference type="GeneID" id="19905062"/>
<protein>
    <submittedName>
        <fullName evidence="1">Uncharacterized protein</fullName>
    </submittedName>
</protein>
<keyword evidence="2" id="KW-1185">Reference proteome</keyword>
<name>R7Z2N4_CONA1</name>
<gene>
    <name evidence="1" type="ORF">W97_07751</name>
</gene>
<dbReference type="Proteomes" id="UP000016924">
    <property type="component" value="Unassembled WGS sequence"/>
</dbReference>
<dbReference type="OrthoDB" id="5370169at2759"/>
<sequence>MPTISEIAARLEEANARAFNGRRLDRAAAERLKLMAEEGNVRNAADELEIDLNEGNIGPEADEVAGTVHLDAEGRTYGMTNDEAQTIAKFEKSCKKVEKTLKEGPLWRPTSQDWWAKMRTKLRQGEFREVREEIYGEMQKYSKHTVAGEVDYVLSLQQVYDRI</sequence>
<dbReference type="EMBL" id="JH767596">
    <property type="protein sequence ID" value="EON68427.1"/>
    <property type="molecule type" value="Genomic_DNA"/>
</dbReference>
<accession>R7Z2N4</accession>
<evidence type="ECO:0000313" key="2">
    <source>
        <dbReference type="Proteomes" id="UP000016924"/>
    </source>
</evidence>
<proteinExistence type="predicted"/>